<feature type="signal peptide" evidence="1">
    <location>
        <begin position="1"/>
        <end position="21"/>
    </location>
</feature>
<organism evidence="3 4">
    <name type="scientific">Spirodela intermedia</name>
    <name type="common">Intermediate duckweed</name>
    <dbReference type="NCBI Taxonomy" id="51605"/>
    <lineage>
        <taxon>Eukaryota</taxon>
        <taxon>Viridiplantae</taxon>
        <taxon>Streptophyta</taxon>
        <taxon>Embryophyta</taxon>
        <taxon>Tracheophyta</taxon>
        <taxon>Spermatophyta</taxon>
        <taxon>Magnoliopsida</taxon>
        <taxon>Liliopsida</taxon>
        <taxon>Araceae</taxon>
        <taxon>Lemnoideae</taxon>
        <taxon>Spirodela</taxon>
    </lineage>
</organism>
<accession>A0A7I8K846</accession>
<proteinExistence type="predicted"/>
<evidence type="ECO:0000313" key="4">
    <source>
        <dbReference type="Proteomes" id="UP000663760"/>
    </source>
</evidence>
<evidence type="ECO:0000259" key="2">
    <source>
        <dbReference type="Pfam" id="PF25597"/>
    </source>
</evidence>
<feature type="chain" id="PRO_5029829769" description="Retroviral polymerase SH3-like domain-containing protein" evidence="1">
    <location>
        <begin position="22"/>
        <end position="88"/>
    </location>
</feature>
<dbReference type="InterPro" id="IPR057670">
    <property type="entry name" value="SH3_retrovirus"/>
</dbReference>
<evidence type="ECO:0000313" key="3">
    <source>
        <dbReference type="EMBL" id="CAA7393768.1"/>
    </source>
</evidence>
<feature type="domain" description="Retroviral polymerase SH3-like" evidence="2">
    <location>
        <begin position="57"/>
        <end position="88"/>
    </location>
</feature>
<keyword evidence="4" id="KW-1185">Reference proteome</keyword>
<name>A0A7I8K846_SPIIN</name>
<dbReference type="OrthoDB" id="786856at2759"/>
<dbReference type="AlphaFoldDB" id="A0A7I8K846"/>
<dbReference type="PANTHER" id="PTHR42648">
    <property type="entry name" value="TRANSPOSASE, PUTATIVE-RELATED"/>
    <property type="match status" value="1"/>
</dbReference>
<evidence type="ECO:0000256" key="1">
    <source>
        <dbReference type="SAM" id="SignalP"/>
    </source>
</evidence>
<dbReference type="Proteomes" id="UP000663760">
    <property type="component" value="Chromosome 3"/>
</dbReference>
<dbReference type="EMBL" id="LR746266">
    <property type="protein sequence ID" value="CAA7393768.1"/>
    <property type="molecule type" value="Genomic_DNA"/>
</dbReference>
<dbReference type="Pfam" id="PF25597">
    <property type="entry name" value="SH3_retrovirus"/>
    <property type="match status" value="1"/>
</dbReference>
<dbReference type="InterPro" id="IPR039537">
    <property type="entry name" value="Retrotran_Ty1/copia-like"/>
</dbReference>
<keyword evidence="1" id="KW-0732">Signal</keyword>
<sequence>MNRTLLGQAYCMLLFAVSTTCHIVNKSPASATNFKTLEKVWLSNLPDYSNLKIFGYPAYVHVNDGKLEPRAKKCIFFGYASGVKGYKL</sequence>
<protein>
    <recommendedName>
        <fullName evidence="2">Retroviral polymerase SH3-like domain-containing protein</fullName>
    </recommendedName>
</protein>
<gene>
    <name evidence="3" type="ORF">SI8410_03004477</name>
</gene>
<reference evidence="3" key="1">
    <citation type="submission" date="2020-02" db="EMBL/GenBank/DDBJ databases">
        <authorList>
            <person name="Scholz U."/>
            <person name="Mascher M."/>
            <person name="Fiebig A."/>
        </authorList>
    </citation>
    <scope>NUCLEOTIDE SEQUENCE</scope>
</reference>
<dbReference type="PANTHER" id="PTHR42648:SF28">
    <property type="entry name" value="TRANSPOSON-ENCODED PROTEIN WITH RIBONUCLEASE H-LIKE AND RETROVIRUS ZINC FINGER-LIKE DOMAINS"/>
    <property type="match status" value="1"/>
</dbReference>